<feature type="domain" description="MYND-type" evidence="15">
    <location>
        <begin position="421"/>
        <end position="457"/>
    </location>
</feature>
<evidence type="ECO:0000256" key="12">
    <source>
        <dbReference type="ARBA" id="ARBA00024190"/>
    </source>
</evidence>
<dbReference type="Proteomes" id="UP000265200">
    <property type="component" value="Chromosome 5"/>
</dbReference>
<dbReference type="GO" id="GO:0034451">
    <property type="term" value="C:centriolar satellite"/>
    <property type="evidence" value="ECO:0007669"/>
    <property type="project" value="UniProtKB-SubCell"/>
</dbReference>
<evidence type="ECO:0000313" key="17">
    <source>
        <dbReference type="Proteomes" id="UP000265200"/>
    </source>
</evidence>
<evidence type="ECO:0000256" key="14">
    <source>
        <dbReference type="PROSITE-ProRule" id="PRU00134"/>
    </source>
</evidence>
<keyword evidence="8 14" id="KW-0863">Zinc-finger</keyword>
<proteinExistence type="inferred from homology"/>
<keyword evidence="6" id="KW-0963">Cytoplasm</keyword>
<evidence type="ECO:0000256" key="7">
    <source>
        <dbReference type="ARBA" id="ARBA00022723"/>
    </source>
</evidence>
<dbReference type="FunFam" id="6.10.140.2220:FF:000009">
    <property type="entry name" value="Zinc finger MYND domain-containing protein 10"/>
    <property type="match status" value="1"/>
</dbReference>
<dbReference type="SUPFAM" id="SSF144232">
    <property type="entry name" value="HIT/MYND zinc finger-like"/>
    <property type="match status" value="1"/>
</dbReference>
<evidence type="ECO:0000256" key="11">
    <source>
        <dbReference type="ARBA" id="ARBA00023212"/>
    </source>
</evidence>
<evidence type="ECO:0000256" key="5">
    <source>
        <dbReference type="ARBA" id="ARBA00022475"/>
    </source>
</evidence>
<dbReference type="GO" id="GO:0008270">
    <property type="term" value="F:zinc ion binding"/>
    <property type="evidence" value="ECO:0007669"/>
    <property type="project" value="UniProtKB-KW"/>
</dbReference>
<dbReference type="AlphaFoldDB" id="A0A3P9I747"/>
<reference evidence="16 17" key="2">
    <citation type="submission" date="2017-04" db="EMBL/GenBank/DDBJ databases">
        <title>CpG methylation of centromeres and impact of large insertions on vertebrate speciation.</title>
        <authorList>
            <person name="Ichikawa K."/>
            <person name="Yoshimura J."/>
            <person name="Morishita S."/>
        </authorList>
    </citation>
    <scope>NUCLEOTIDE SEQUENCE</scope>
    <source>
        <strain evidence="16 17">HSOK</strain>
    </source>
</reference>
<comment type="subcellular location">
    <subcellularLocation>
        <location evidence="1">Apical cell membrane</location>
    </subcellularLocation>
    <subcellularLocation>
        <location evidence="2">Cytoplasm</location>
        <location evidence="2">Cytoskeleton</location>
        <location evidence="2">Microtubule organizing center</location>
        <location evidence="2">Centrosome</location>
        <location evidence="2">Centriolar satellite</location>
    </subcellularLocation>
    <subcellularLocation>
        <location evidence="12">Dynein axonemal particle</location>
    </subcellularLocation>
</comment>
<dbReference type="InterPro" id="IPR052298">
    <property type="entry name" value="ZMYND10"/>
</dbReference>
<keyword evidence="10" id="KW-0472">Membrane</keyword>
<dbReference type="Gene3D" id="6.10.140.2220">
    <property type="match status" value="1"/>
</dbReference>
<evidence type="ECO:0000313" key="16">
    <source>
        <dbReference type="Ensembl" id="ENSORLP00015015733.1"/>
    </source>
</evidence>
<evidence type="ECO:0000259" key="15">
    <source>
        <dbReference type="PROSITE" id="PS50865"/>
    </source>
</evidence>
<reference key="1">
    <citation type="journal article" date="2007" name="Nature">
        <title>The medaka draft genome and insights into vertebrate genome evolution.</title>
        <authorList>
            <person name="Kasahara M."/>
            <person name="Naruse K."/>
            <person name="Sasaki S."/>
            <person name="Nakatani Y."/>
            <person name="Qu W."/>
            <person name="Ahsan B."/>
            <person name="Yamada T."/>
            <person name="Nagayasu Y."/>
            <person name="Doi K."/>
            <person name="Kasai Y."/>
            <person name="Jindo T."/>
            <person name="Kobayashi D."/>
            <person name="Shimada A."/>
            <person name="Toyoda A."/>
            <person name="Kuroki Y."/>
            <person name="Fujiyama A."/>
            <person name="Sasaki T."/>
            <person name="Shimizu A."/>
            <person name="Asakawa S."/>
            <person name="Shimizu N."/>
            <person name="Hashimoto S."/>
            <person name="Yang J."/>
            <person name="Lee Y."/>
            <person name="Matsushima K."/>
            <person name="Sugano S."/>
            <person name="Sakaizumi M."/>
            <person name="Narita T."/>
            <person name="Ohishi K."/>
            <person name="Haga S."/>
            <person name="Ohta F."/>
            <person name="Nomoto H."/>
            <person name="Nogata K."/>
            <person name="Morishita T."/>
            <person name="Endo T."/>
            <person name="Shin-I T."/>
            <person name="Takeda H."/>
            <person name="Morishita S."/>
            <person name="Kohara Y."/>
        </authorList>
    </citation>
    <scope>NUCLEOTIDE SEQUENCE [LARGE SCALE GENOMIC DNA]</scope>
    <source>
        <strain>Hd-rR</strain>
    </source>
</reference>
<comment type="function">
    <text evidence="13">Plays a role in axonemal structure organization and motility. Involved in axonemal pre-assembly of inner and outer dynein arms (IDA and ODA, respectively) for proper axoneme building for cilia motility. May act by indirectly regulating transcription of dynein proteins.</text>
</comment>
<evidence type="ECO:0000256" key="8">
    <source>
        <dbReference type="ARBA" id="ARBA00022771"/>
    </source>
</evidence>
<evidence type="ECO:0000256" key="3">
    <source>
        <dbReference type="ARBA" id="ARBA00005373"/>
    </source>
</evidence>
<reference evidence="16" key="3">
    <citation type="submission" date="2025-08" db="UniProtKB">
        <authorList>
            <consortium name="Ensembl"/>
        </authorList>
    </citation>
    <scope>IDENTIFICATION</scope>
    <source>
        <strain evidence="16">HSOK</strain>
    </source>
</reference>
<keyword evidence="9" id="KW-0862">Zinc</keyword>
<evidence type="ECO:0000256" key="9">
    <source>
        <dbReference type="ARBA" id="ARBA00022833"/>
    </source>
</evidence>
<accession>A0A3P9I747</accession>
<evidence type="ECO:0000256" key="6">
    <source>
        <dbReference type="ARBA" id="ARBA00022490"/>
    </source>
</evidence>
<keyword evidence="11" id="KW-0206">Cytoskeleton</keyword>
<sequence>METTGILYVEAEAFVKSLETFSVKEVGSLRWFTQHEYIQKLNMQAVLDASVMHDETVKELLVSFGKIPVLIHELILIEVWKHKVFTILCQLQDFNPKNSFQLYMVIYHESTVINLLQTILFHKDSCEAAGDSLVDLVDYCHRKLTLLASKDTRGDATTCNKHENVSSIEELKELSASLEFGISLAAVSVLCHITGHTNNLSVMNRMLCTHNMPCVLVQLIVSCPWSCQRQDYTKHFLSFVSQEHCKMRNSPVFKSCNTIKGEVLKYIDGSWQKIPDEDYFKMTKLDGQVWISLYNLLLNEDSLRMFDFNSFNRDQLSKLRTFLTDVLIDQMPILVELQRFLTHLACTEPAPPKKQLLLELIPKMWMHIVETHSGKWKAIAQYQAKETFNPSESDLAQLAKRLGQIYTWDVMENFHQEKPKCGSCGKEASKRCSRCQTEWYCHRKCQVQHWPKHKKACQLMERSTTS</sequence>
<dbReference type="PANTHER" id="PTHR13244:SF7">
    <property type="entry name" value="ZINC FINGER MYND DOMAIN-CONTAINING PROTEIN 10"/>
    <property type="match status" value="1"/>
</dbReference>
<comment type="similarity">
    <text evidence="3">Belongs to the ZMYND10 family.</text>
</comment>
<dbReference type="PANTHER" id="PTHR13244">
    <property type="entry name" value="ZINC FINGER MYND DOMAIN CONTAINING PROTEIN 10"/>
    <property type="match status" value="1"/>
</dbReference>
<organism evidence="16 17">
    <name type="scientific">Oryzias latipes</name>
    <name type="common">Japanese rice fish</name>
    <name type="synonym">Japanese killifish</name>
    <dbReference type="NCBI Taxonomy" id="8090"/>
    <lineage>
        <taxon>Eukaryota</taxon>
        <taxon>Metazoa</taxon>
        <taxon>Chordata</taxon>
        <taxon>Craniata</taxon>
        <taxon>Vertebrata</taxon>
        <taxon>Euteleostomi</taxon>
        <taxon>Actinopterygii</taxon>
        <taxon>Neopterygii</taxon>
        <taxon>Teleostei</taxon>
        <taxon>Neoteleostei</taxon>
        <taxon>Acanthomorphata</taxon>
        <taxon>Ovalentaria</taxon>
        <taxon>Atherinomorphae</taxon>
        <taxon>Beloniformes</taxon>
        <taxon>Adrianichthyidae</taxon>
        <taxon>Oryziinae</taxon>
        <taxon>Oryzias</taxon>
    </lineage>
</organism>
<evidence type="ECO:0000256" key="10">
    <source>
        <dbReference type="ARBA" id="ARBA00023136"/>
    </source>
</evidence>
<evidence type="ECO:0000256" key="13">
    <source>
        <dbReference type="ARBA" id="ARBA00045527"/>
    </source>
</evidence>
<evidence type="ECO:0000256" key="4">
    <source>
        <dbReference type="ARBA" id="ARBA00016317"/>
    </source>
</evidence>
<dbReference type="Pfam" id="PF01753">
    <property type="entry name" value="zf-MYND"/>
    <property type="match status" value="1"/>
</dbReference>
<evidence type="ECO:0000256" key="2">
    <source>
        <dbReference type="ARBA" id="ARBA00004607"/>
    </source>
</evidence>
<name>A0A3P9I747_ORYLA</name>
<evidence type="ECO:0000256" key="1">
    <source>
        <dbReference type="ARBA" id="ARBA00004221"/>
    </source>
</evidence>
<keyword evidence="5" id="KW-1003">Cell membrane</keyword>
<dbReference type="GO" id="GO:0120293">
    <property type="term" value="C:dynein axonemal particle"/>
    <property type="evidence" value="ECO:0007669"/>
    <property type="project" value="UniProtKB-SubCell"/>
</dbReference>
<dbReference type="PROSITE" id="PS01360">
    <property type="entry name" value="ZF_MYND_1"/>
    <property type="match status" value="1"/>
</dbReference>
<dbReference type="PROSITE" id="PS50865">
    <property type="entry name" value="ZF_MYND_2"/>
    <property type="match status" value="1"/>
</dbReference>
<keyword evidence="7" id="KW-0479">Metal-binding</keyword>
<dbReference type="InterPro" id="IPR002893">
    <property type="entry name" value="Znf_MYND"/>
</dbReference>
<dbReference type="GO" id="GO:0016324">
    <property type="term" value="C:apical plasma membrane"/>
    <property type="evidence" value="ECO:0007669"/>
    <property type="project" value="UniProtKB-SubCell"/>
</dbReference>
<protein>
    <recommendedName>
        <fullName evidence="4">Zinc finger MYND domain-containing protein 10</fullName>
    </recommendedName>
</protein>
<reference evidence="16" key="4">
    <citation type="submission" date="2025-09" db="UniProtKB">
        <authorList>
            <consortium name="Ensembl"/>
        </authorList>
    </citation>
    <scope>IDENTIFICATION</scope>
    <source>
        <strain evidence="16">HSOK</strain>
    </source>
</reference>
<dbReference type="Ensembl" id="ENSORLT00015023734.1">
    <property type="protein sequence ID" value="ENSORLP00015015733.1"/>
    <property type="gene ID" value="ENSORLG00015016709.1"/>
</dbReference>